<dbReference type="EMBL" id="DTGR01000220">
    <property type="protein sequence ID" value="HHS30866.1"/>
    <property type="molecule type" value="Genomic_DNA"/>
</dbReference>
<protein>
    <recommendedName>
        <fullName evidence="1">Magnetosome protein MamS/MamX domain-containing protein</fullName>
    </recommendedName>
</protein>
<proteinExistence type="predicted"/>
<feature type="domain" description="Magnetosome protein MamS/MamX" evidence="1">
    <location>
        <begin position="18"/>
        <end position="101"/>
    </location>
</feature>
<sequence length="121" mass="13603">MMPTRDKSGNRIAEETTLEGRVEILGDFPRGKFGEAAVKYSGLLLKTEMGCVIILLGPTGYFMKHNFQIKAGDTLKVTGTRLWQEHVPIIQAREVKNQQQQLKLRDSNGLPLWPTAARTLH</sequence>
<evidence type="ECO:0000313" key="2">
    <source>
        <dbReference type="EMBL" id="HHS30866.1"/>
    </source>
</evidence>
<dbReference type="Pfam" id="PF26390">
    <property type="entry name" value="MamS_MamX"/>
    <property type="match status" value="1"/>
</dbReference>
<name>A0A7V6DR43_9BACT</name>
<evidence type="ECO:0000259" key="1">
    <source>
        <dbReference type="Pfam" id="PF26390"/>
    </source>
</evidence>
<comment type="caution">
    <text evidence="2">The sequence shown here is derived from an EMBL/GenBank/DDBJ whole genome shotgun (WGS) entry which is preliminary data.</text>
</comment>
<accession>A0A7V6DR43</accession>
<gene>
    <name evidence="2" type="ORF">ENV52_14335</name>
</gene>
<organism evidence="2">
    <name type="scientific">Desulfobacca acetoxidans</name>
    <dbReference type="NCBI Taxonomy" id="60893"/>
    <lineage>
        <taxon>Bacteria</taxon>
        <taxon>Pseudomonadati</taxon>
        <taxon>Thermodesulfobacteriota</taxon>
        <taxon>Desulfobaccia</taxon>
        <taxon>Desulfobaccales</taxon>
        <taxon>Desulfobaccaceae</taxon>
        <taxon>Desulfobacca</taxon>
    </lineage>
</organism>
<reference evidence="2" key="1">
    <citation type="journal article" date="2020" name="mSystems">
        <title>Genome- and Community-Level Interaction Insights into Carbon Utilization and Element Cycling Functions of Hydrothermarchaeota in Hydrothermal Sediment.</title>
        <authorList>
            <person name="Zhou Z."/>
            <person name="Liu Y."/>
            <person name="Xu W."/>
            <person name="Pan J."/>
            <person name="Luo Z.H."/>
            <person name="Li M."/>
        </authorList>
    </citation>
    <scope>NUCLEOTIDE SEQUENCE [LARGE SCALE GENOMIC DNA]</scope>
    <source>
        <strain evidence="2">SpSt-767</strain>
    </source>
</reference>
<dbReference type="InterPro" id="IPR058837">
    <property type="entry name" value="MamS_MamX_dom"/>
</dbReference>
<dbReference type="AlphaFoldDB" id="A0A7V6DR43"/>